<proteinExistence type="inferred from homology"/>
<protein>
    <recommendedName>
        <fullName evidence="2">Antitoxin</fullName>
    </recommendedName>
</protein>
<dbReference type="InterPro" id="IPR006442">
    <property type="entry name" value="Antitoxin_Phd/YefM"/>
</dbReference>
<gene>
    <name evidence="3" type="ORF">GX453_07960</name>
</gene>
<comment type="caution">
    <text evidence="3">The sequence shown here is derived from an EMBL/GenBank/DDBJ whole genome shotgun (WGS) entry which is preliminary data.</text>
</comment>
<dbReference type="NCBIfam" id="TIGR01552">
    <property type="entry name" value="phd_fam"/>
    <property type="match status" value="1"/>
</dbReference>
<dbReference type="Proteomes" id="UP000559962">
    <property type="component" value="Unassembled WGS sequence"/>
</dbReference>
<comment type="similarity">
    <text evidence="1 2">Belongs to the phD/YefM antitoxin family.</text>
</comment>
<organism evidence="3 4">
    <name type="scientific">Pseudolactococcus chungangensis</name>
    <dbReference type="NCBI Taxonomy" id="451457"/>
    <lineage>
        <taxon>Bacteria</taxon>
        <taxon>Bacillati</taxon>
        <taxon>Bacillota</taxon>
        <taxon>Bacilli</taxon>
        <taxon>Lactobacillales</taxon>
        <taxon>Streptococcaceae</taxon>
        <taxon>Pseudolactococcus</taxon>
    </lineage>
</organism>
<dbReference type="Pfam" id="PF02604">
    <property type="entry name" value="PhdYeFM_antitox"/>
    <property type="match status" value="1"/>
</dbReference>
<comment type="function">
    <text evidence="2">Antitoxin component of a type II toxin-antitoxin (TA) system.</text>
</comment>
<dbReference type="EMBL" id="JAAYVO010000109">
    <property type="protein sequence ID" value="NLH35932.1"/>
    <property type="molecule type" value="Genomic_DNA"/>
</dbReference>
<accession>A0A847J5I3</accession>
<sequence length="87" mass="10040">MTEMSLNPTTARRNFFDLLKTANDSHQAVEIISDRKEYNAVVIGLDDWRSIEETLFLEQTGVMDKVRKREKDNTGFSAVSELDWDSL</sequence>
<evidence type="ECO:0000313" key="4">
    <source>
        <dbReference type="Proteomes" id="UP000559962"/>
    </source>
</evidence>
<dbReference type="InterPro" id="IPR036165">
    <property type="entry name" value="YefM-like_sf"/>
</dbReference>
<reference evidence="3 4" key="1">
    <citation type="journal article" date="2020" name="Biotechnol. Biofuels">
        <title>New insights from the biogas microbiome by comprehensive genome-resolved metagenomics of nearly 1600 species originating from multiple anaerobic digesters.</title>
        <authorList>
            <person name="Campanaro S."/>
            <person name="Treu L."/>
            <person name="Rodriguez-R L.M."/>
            <person name="Kovalovszki A."/>
            <person name="Ziels R.M."/>
            <person name="Maus I."/>
            <person name="Zhu X."/>
            <person name="Kougias P.G."/>
            <person name="Basile A."/>
            <person name="Luo G."/>
            <person name="Schluter A."/>
            <person name="Konstantinidis K.T."/>
            <person name="Angelidaki I."/>
        </authorList>
    </citation>
    <scope>NUCLEOTIDE SEQUENCE [LARGE SCALE GENOMIC DNA]</scope>
    <source>
        <strain evidence="3">AS27yjCOA_61</strain>
    </source>
</reference>
<dbReference type="SUPFAM" id="SSF143120">
    <property type="entry name" value="YefM-like"/>
    <property type="match status" value="1"/>
</dbReference>
<evidence type="ECO:0000256" key="1">
    <source>
        <dbReference type="ARBA" id="ARBA00009981"/>
    </source>
</evidence>
<dbReference type="AlphaFoldDB" id="A0A847J5I3"/>
<evidence type="ECO:0000256" key="2">
    <source>
        <dbReference type="RuleBase" id="RU362080"/>
    </source>
</evidence>
<dbReference type="Gene3D" id="3.40.1620.10">
    <property type="entry name" value="YefM-like domain"/>
    <property type="match status" value="1"/>
</dbReference>
<name>A0A847J5I3_9LACT</name>
<evidence type="ECO:0000313" key="3">
    <source>
        <dbReference type="EMBL" id="NLH35932.1"/>
    </source>
</evidence>